<gene>
    <name evidence="3" type="ORF">Mettu_1460</name>
</gene>
<name>G3IU46_METTV</name>
<dbReference type="GO" id="GO:0005737">
    <property type="term" value="C:cytoplasm"/>
    <property type="evidence" value="ECO:0007669"/>
    <property type="project" value="TreeGrafter"/>
</dbReference>
<evidence type="ECO:0000256" key="1">
    <source>
        <dbReference type="ARBA" id="ARBA00023002"/>
    </source>
</evidence>
<dbReference type="OrthoDB" id="9772407at2"/>
<dbReference type="AlphaFoldDB" id="G3IU46"/>
<dbReference type="EC" id="1.1.1.65" evidence="3"/>
<dbReference type="SUPFAM" id="SSF51430">
    <property type="entry name" value="NAD(P)-linked oxidoreductase"/>
    <property type="match status" value="1"/>
</dbReference>
<dbReference type="GO" id="GO:0050236">
    <property type="term" value="F:pyridoxine 4-dehydrogenase (NADP+) activity"/>
    <property type="evidence" value="ECO:0007669"/>
    <property type="project" value="UniProtKB-EC"/>
</dbReference>
<evidence type="ECO:0000259" key="2">
    <source>
        <dbReference type="Pfam" id="PF00248"/>
    </source>
</evidence>
<feature type="domain" description="NADP-dependent oxidoreductase" evidence="2">
    <location>
        <begin position="12"/>
        <end position="307"/>
    </location>
</feature>
<proteinExistence type="predicted"/>
<dbReference type="InterPro" id="IPR023210">
    <property type="entry name" value="NADP_OxRdtase_dom"/>
</dbReference>
<dbReference type="PANTHER" id="PTHR43625">
    <property type="entry name" value="AFLATOXIN B1 ALDEHYDE REDUCTASE"/>
    <property type="match status" value="1"/>
</dbReference>
<reference evidence="3 4" key="1">
    <citation type="submission" date="2011-06" db="EMBL/GenBank/DDBJ databases">
        <title>Genomic sequence of Methylobacter tundripaludum SV96.</title>
        <authorList>
            <consortium name="US DOE Joint Genome Institute"/>
            <person name="Lucas S."/>
            <person name="Han J."/>
            <person name="Lapidus A."/>
            <person name="Cheng J.-F."/>
            <person name="Goodwin L."/>
            <person name="Pitluck S."/>
            <person name="Held B."/>
            <person name="Detter J.C."/>
            <person name="Han C."/>
            <person name="Tapia R."/>
            <person name="Land M."/>
            <person name="Hauser L."/>
            <person name="Kyrpides N."/>
            <person name="Ivanova N."/>
            <person name="Ovchinnikova G."/>
            <person name="Pagani I."/>
            <person name="Klotz M.G."/>
            <person name="Dispirito A.A."/>
            <person name="Murrell J.C."/>
            <person name="Dunfield P."/>
            <person name="Kalyuzhnaya M.G."/>
            <person name="Svenning M."/>
            <person name="Trotsenko Y.A."/>
            <person name="Stein L.Y."/>
            <person name="Woyke T."/>
        </authorList>
    </citation>
    <scope>NUCLEOTIDE SEQUENCE [LARGE SCALE GENOMIC DNA]</scope>
    <source>
        <strain evidence="4">ATCC BAA-1195 / DSM 17260 / SV96</strain>
    </source>
</reference>
<dbReference type="Pfam" id="PF00248">
    <property type="entry name" value="Aldo_ket_red"/>
    <property type="match status" value="1"/>
</dbReference>
<dbReference type="HOGENOM" id="CLU_023205_2_1_6"/>
<dbReference type="InterPro" id="IPR036812">
    <property type="entry name" value="NAD(P)_OxRdtase_dom_sf"/>
</dbReference>
<dbReference type="Gene3D" id="3.20.20.100">
    <property type="entry name" value="NADP-dependent oxidoreductase domain"/>
    <property type="match status" value="1"/>
</dbReference>
<protein>
    <submittedName>
        <fullName evidence="3">Pyridoxine 4-dehydrogenase</fullName>
        <ecNumber evidence="3">1.1.1.65</ecNumber>
    </submittedName>
</protein>
<accession>G3IU46</accession>
<keyword evidence="1 3" id="KW-0560">Oxidoreductase</keyword>
<dbReference type="EMBL" id="JH109152">
    <property type="protein sequence ID" value="EGW22644.1"/>
    <property type="molecule type" value="Genomic_DNA"/>
</dbReference>
<dbReference type="InterPro" id="IPR050791">
    <property type="entry name" value="Aldo-Keto_reductase"/>
</dbReference>
<dbReference type="PANTHER" id="PTHR43625:SF40">
    <property type="entry name" value="ALDO-KETO REDUCTASE YAKC [NADP(+)]"/>
    <property type="match status" value="1"/>
</dbReference>
<evidence type="ECO:0000313" key="3">
    <source>
        <dbReference type="EMBL" id="EGW22644.1"/>
    </source>
</evidence>
<dbReference type="eggNOG" id="COG0667">
    <property type="taxonomic scope" value="Bacteria"/>
</dbReference>
<evidence type="ECO:0000313" key="4">
    <source>
        <dbReference type="Proteomes" id="UP000004664"/>
    </source>
</evidence>
<dbReference type="RefSeq" id="WP_006890613.1">
    <property type="nucleotide sequence ID" value="NZ_JH109152.1"/>
</dbReference>
<dbReference type="Proteomes" id="UP000004664">
    <property type="component" value="Unassembled WGS sequence"/>
</dbReference>
<dbReference type="STRING" id="697282.Mettu_1460"/>
<keyword evidence="4" id="KW-1185">Reference proteome</keyword>
<sequence>MNNKNILSNAIRIGLGCMGMSEFYGETDDDNSFDILHAAYDLGYRHFDTADMYGKGHNERLIGTFVKELGSRGKDILIATKVGIKRDVNGPGTLVIDSTPEYILQACEQSLNRLGVEQIDLYYLHRRNPDVPIEETMGAMKQLLDEGKIAAVGLSEVSTETLKQANSIVKVSALQSEYSLWSRDIEDSILPACNELNINLVAYSPIGRGFLSGTLKKEQVHNEGDLRGKLPRFQQESFENNQKLLDAVKHVADEKNCSLAQVALSWLLGQNPLVTVIPGARKLNHLIDNFASQDIHLSKEQISYLSEAFKPDNVSGYRYPEPLLKTTNT</sequence>
<organism evidence="3 4">
    <name type="scientific">Methylobacter tundripaludum (strain ATCC BAA-1195 / DSM 17260 / SV96)</name>
    <dbReference type="NCBI Taxonomy" id="697282"/>
    <lineage>
        <taxon>Bacteria</taxon>
        <taxon>Pseudomonadati</taxon>
        <taxon>Pseudomonadota</taxon>
        <taxon>Gammaproteobacteria</taxon>
        <taxon>Methylococcales</taxon>
        <taxon>Methylococcaceae</taxon>
        <taxon>Methylobacter</taxon>
    </lineage>
</organism>